<sequence length="125" mass="14307">TLMGSPLSPIIANIVFQDLEDKTLTNLQFTPSFYVRYVDDVALCIPSSSVEDTLNIFNSFHLRIQFTLEVGENKRLKFLDVTMVLQDNSLIFDCHKPTFSGRYLNFLSQHSLCQKKGTIIDLTDR</sequence>
<name>E2AMU6_CAMFO</name>
<feature type="non-terminal residue" evidence="2">
    <location>
        <position position="125"/>
    </location>
</feature>
<organism evidence="3">
    <name type="scientific">Camponotus floridanus</name>
    <name type="common">Florida carpenter ant</name>
    <dbReference type="NCBI Taxonomy" id="104421"/>
    <lineage>
        <taxon>Eukaryota</taxon>
        <taxon>Metazoa</taxon>
        <taxon>Ecdysozoa</taxon>
        <taxon>Arthropoda</taxon>
        <taxon>Hexapoda</taxon>
        <taxon>Insecta</taxon>
        <taxon>Pterygota</taxon>
        <taxon>Neoptera</taxon>
        <taxon>Endopterygota</taxon>
        <taxon>Hymenoptera</taxon>
        <taxon>Apocrita</taxon>
        <taxon>Aculeata</taxon>
        <taxon>Formicoidea</taxon>
        <taxon>Formicidae</taxon>
        <taxon>Formicinae</taxon>
        <taxon>Camponotus</taxon>
    </lineage>
</organism>
<keyword evidence="3" id="KW-1185">Reference proteome</keyword>
<reference evidence="2 3" key="1">
    <citation type="journal article" date="2010" name="Science">
        <title>Genomic comparison of the ants Camponotus floridanus and Harpegnathos saltator.</title>
        <authorList>
            <person name="Bonasio R."/>
            <person name="Zhang G."/>
            <person name="Ye C."/>
            <person name="Mutti N.S."/>
            <person name="Fang X."/>
            <person name="Qin N."/>
            <person name="Donahue G."/>
            <person name="Yang P."/>
            <person name="Li Q."/>
            <person name="Li C."/>
            <person name="Zhang P."/>
            <person name="Huang Z."/>
            <person name="Berger S.L."/>
            <person name="Reinberg D."/>
            <person name="Wang J."/>
            <person name="Liebig J."/>
        </authorList>
    </citation>
    <scope>NUCLEOTIDE SEQUENCE [LARGE SCALE GENOMIC DNA]</scope>
    <source>
        <strain evidence="3">C129</strain>
    </source>
</reference>
<dbReference type="GO" id="GO:0071897">
    <property type="term" value="P:DNA biosynthetic process"/>
    <property type="evidence" value="ECO:0007669"/>
    <property type="project" value="UniProtKB-ARBA"/>
</dbReference>
<evidence type="ECO:0000259" key="1">
    <source>
        <dbReference type="PROSITE" id="PS50878"/>
    </source>
</evidence>
<gene>
    <name evidence="2" type="ORF">EAG_00233</name>
</gene>
<feature type="domain" description="Reverse transcriptase" evidence="1">
    <location>
        <begin position="1"/>
        <end position="104"/>
    </location>
</feature>
<dbReference type="PROSITE" id="PS50878">
    <property type="entry name" value="RT_POL"/>
    <property type="match status" value="1"/>
</dbReference>
<proteinExistence type="predicted"/>
<feature type="non-terminal residue" evidence="2">
    <location>
        <position position="1"/>
    </location>
</feature>
<dbReference type="OrthoDB" id="7551446at2759"/>
<accession>E2AMU6</accession>
<dbReference type="InterPro" id="IPR000477">
    <property type="entry name" value="RT_dom"/>
</dbReference>
<evidence type="ECO:0000313" key="2">
    <source>
        <dbReference type="EMBL" id="EFN65243.1"/>
    </source>
</evidence>
<dbReference type="InParanoid" id="E2AMU6"/>
<dbReference type="InterPro" id="IPR043502">
    <property type="entry name" value="DNA/RNA_pol_sf"/>
</dbReference>
<dbReference type="EMBL" id="GL440913">
    <property type="protein sequence ID" value="EFN65243.1"/>
    <property type="molecule type" value="Genomic_DNA"/>
</dbReference>
<protein>
    <recommendedName>
        <fullName evidence="1">Reverse transcriptase domain-containing protein</fullName>
    </recommendedName>
</protein>
<dbReference type="OMA" id="ICFTIET"/>
<dbReference type="AlphaFoldDB" id="E2AMU6"/>
<evidence type="ECO:0000313" key="3">
    <source>
        <dbReference type="Proteomes" id="UP000000311"/>
    </source>
</evidence>
<dbReference type="PANTHER" id="PTHR21301:SF10">
    <property type="entry name" value="REVERSE TRANSCRIPTASE DOMAIN-CONTAINING PROTEIN"/>
    <property type="match status" value="1"/>
</dbReference>
<dbReference type="SUPFAM" id="SSF56672">
    <property type="entry name" value="DNA/RNA polymerases"/>
    <property type="match status" value="1"/>
</dbReference>
<dbReference type="Proteomes" id="UP000000311">
    <property type="component" value="Unassembled WGS sequence"/>
</dbReference>
<dbReference type="PANTHER" id="PTHR21301">
    <property type="entry name" value="REVERSE TRANSCRIPTASE"/>
    <property type="match status" value="1"/>
</dbReference>